<dbReference type="SUPFAM" id="SSF57196">
    <property type="entry name" value="EGF/Laminin"/>
    <property type="match status" value="1"/>
</dbReference>
<protein>
    <submittedName>
        <fullName evidence="3">(pine wood nematode) hypothetical protein</fullName>
    </submittedName>
</protein>
<dbReference type="eggNOG" id="KOG1218">
    <property type="taxonomic scope" value="Eukaryota"/>
</dbReference>
<proteinExistence type="predicted"/>
<keyword evidence="1" id="KW-0732">Signal</keyword>
<dbReference type="InterPro" id="IPR006149">
    <property type="entry name" value="EB_dom"/>
</dbReference>
<reference evidence="3" key="2">
    <citation type="submission" date="2020-09" db="EMBL/GenBank/DDBJ databases">
        <authorList>
            <person name="Kikuchi T."/>
        </authorList>
    </citation>
    <scope>NUCLEOTIDE SEQUENCE</scope>
    <source>
        <strain evidence="3">Ka4C1</strain>
    </source>
</reference>
<dbReference type="Proteomes" id="UP000582659">
    <property type="component" value="Unassembled WGS sequence"/>
</dbReference>
<dbReference type="OrthoDB" id="5912069at2759"/>
<name>A0A1I7RLY2_BURXY</name>
<dbReference type="PANTHER" id="PTHR39069">
    <property type="entry name" value="ECDYSONE-INDUCIBLE GENE E1, ISOFORM A"/>
    <property type="match status" value="1"/>
</dbReference>
<dbReference type="EMBL" id="CAJFCV020000004">
    <property type="protein sequence ID" value="CAG9113339.1"/>
    <property type="molecule type" value="Genomic_DNA"/>
</dbReference>
<evidence type="ECO:0000313" key="3">
    <source>
        <dbReference type="EMBL" id="CAD5224551.1"/>
    </source>
</evidence>
<organism evidence="4 6">
    <name type="scientific">Bursaphelenchus xylophilus</name>
    <name type="common">Pinewood nematode worm</name>
    <name type="synonym">Aphelenchoides xylophilus</name>
    <dbReference type="NCBI Taxonomy" id="6326"/>
    <lineage>
        <taxon>Eukaryota</taxon>
        <taxon>Metazoa</taxon>
        <taxon>Ecdysozoa</taxon>
        <taxon>Nematoda</taxon>
        <taxon>Chromadorea</taxon>
        <taxon>Rhabditida</taxon>
        <taxon>Tylenchina</taxon>
        <taxon>Tylenchomorpha</taxon>
        <taxon>Aphelenchoidea</taxon>
        <taxon>Aphelenchoididae</taxon>
        <taxon>Bursaphelenchus</taxon>
    </lineage>
</organism>
<dbReference type="InterPro" id="IPR006150">
    <property type="entry name" value="Cys_repeat_1"/>
</dbReference>
<dbReference type="PANTHER" id="PTHR39069:SF1">
    <property type="entry name" value="ECDYSONE-INDUCIBLE GENE E1, ISOFORM A"/>
    <property type="match status" value="1"/>
</dbReference>
<dbReference type="EMBL" id="CAJFDI010000004">
    <property type="protein sequence ID" value="CAD5224551.1"/>
    <property type="molecule type" value="Genomic_DNA"/>
</dbReference>
<keyword evidence="5" id="KW-1185">Reference proteome</keyword>
<dbReference type="AlphaFoldDB" id="A0A1I7RLY2"/>
<feature type="domain" description="EB" evidence="2">
    <location>
        <begin position="109"/>
        <end position="158"/>
    </location>
</feature>
<evidence type="ECO:0000313" key="6">
    <source>
        <dbReference type="WBParaSite" id="BXY_0171700.1"/>
    </source>
</evidence>
<dbReference type="Proteomes" id="UP000659654">
    <property type="component" value="Unassembled WGS sequence"/>
</dbReference>
<feature type="chain" id="PRO_5036308611" evidence="1">
    <location>
        <begin position="25"/>
        <end position="440"/>
    </location>
</feature>
<evidence type="ECO:0000256" key="1">
    <source>
        <dbReference type="SAM" id="SignalP"/>
    </source>
</evidence>
<feature type="domain" description="EB" evidence="2">
    <location>
        <begin position="342"/>
        <end position="394"/>
    </location>
</feature>
<feature type="signal peptide" evidence="1">
    <location>
        <begin position="1"/>
        <end position="24"/>
    </location>
</feature>
<evidence type="ECO:0000313" key="4">
    <source>
        <dbReference type="Proteomes" id="UP000095284"/>
    </source>
</evidence>
<evidence type="ECO:0000313" key="5">
    <source>
        <dbReference type="Proteomes" id="UP000659654"/>
    </source>
</evidence>
<evidence type="ECO:0000259" key="2">
    <source>
        <dbReference type="Pfam" id="PF01683"/>
    </source>
</evidence>
<dbReference type="WBParaSite" id="BXY_0171700.1">
    <property type="protein sequence ID" value="BXY_0171700.1"/>
    <property type="gene ID" value="BXY_0171700"/>
</dbReference>
<dbReference type="SMART" id="SM00289">
    <property type="entry name" value="WR1"/>
    <property type="match status" value="4"/>
</dbReference>
<feature type="domain" description="EB" evidence="2">
    <location>
        <begin position="276"/>
        <end position="323"/>
    </location>
</feature>
<reference evidence="6" key="1">
    <citation type="submission" date="2016-11" db="UniProtKB">
        <authorList>
            <consortium name="WormBaseParasite"/>
        </authorList>
    </citation>
    <scope>IDENTIFICATION</scope>
</reference>
<dbReference type="Proteomes" id="UP000095284">
    <property type="component" value="Unplaced"/>
</dbReference>
<accession>A0A1I7RLY2</accession>
<sequence>MQRSLLQRKILCLLCLNLFRIAASQYSPCSGKAILGENCDRDEDCDNKGSICLRNKCQCHPYYEARTSKDYPRGKCVRLPSRIGEECTTKCREPLFCRNGKCQCVQRGSTSVQNGVCVTVTKVGDRCSRHYDCSSPFSACVNQQCTCIAGTVQQGTRCVASTNCPLGGQPHGTCTRRVPLSTIPNFVPEADTCQSGYYCVTTPESHAGHCCPHKCPLGTQVDTQYSCTPGGVERILGNLTLTQRPCPSDTHYCHYVAGDSFSQAICCKRPCNSMAPEALYINGECVPRGQLNSACQTHDQCGAAEGMECKDGQCICSDGFKPHLDAISNPIHNPSQTCTKDCAKDMLSRDTACFARTQLGGQCFVQEQCPANSGCYRGRCMCRCGYKQASNGKCVEIPPPTTQAPPQVIPQVPGLPTGKNLFSLFNDFLNGGGGGTVMAG</sequence>
<dbReference type="Pfam" id="PF01683">
    <property type="entry name" value="EB"/>
    <property type="match status" value="4"/>
</dbReference>
<gene>
    <name evidence="3" type="ORF">BXYJ_LOCUS8100</name>
</gene>
<feature type="domain" description="EB" evidence="2">
    <location>
        <begin position="28"/>
        <end position="66"/>
    </location>
</feature>